<dbReference type="InterPro" id="IPR003339">
    <property type="entry name" value="ABC/ECF_trnsptr_transmembrane"/>
</dbReference>
<evidence type="ECO:0000313" key="8">
    <source>
        <dbReference type="Proteomes" id="UP001357733"/>
    </source>
</evidence>
<feature type="transmembrane region" description="Helical" evidence="6">
    <location>
        <begin position="75"/>
        <end position="101"/>
    </location>
</feature>
<dbReference type="GO" id="GO:0005886">
    <property type="term" value="C:plasma membrane"/>
    <property type="evidence" value="ECO:0007669"/>
    <property type="project" value="UniProtKB-ARBA"/>
</dbReference>
<comment type="caution">
    <text evidence="7">The sequence shown here is derived from an EMBL/GenBank/DDBJ whole genome shotgun (WGS) entry which is preliminary data.</text>
</comment>
<gene>
    <name evidence="7" type="ORF">VLK81_08710</name>
</gene>
<keyword evidence="8" id="KW-1185">Reference proteome</keyword>
<dbReference type="RefSeq" id="WP_324620227.1">
    <property type="nucleotide sequence ID" value="NZ_JAYKOT010000003.1"/>
</dbReference>
<evidence type="ECO:0000256" key="4">
    <source>
        <dbReference type="ARBA" id="ARBA00022989"/>
    </source>
</evidence>
<accession>A0AAW9MZJ4</accession>
<dbReference type="InterPro" id="IPR051611">
    <property type="entry name" value="ECF_transporter_component"/>
</dbReference>
<evidence type="ECO:0000256" key="5">
    <source>
        <dbReference type="ARBA" id="ARBA00023136"/>
    </source>
</evidence>
<dbReference type="CDD" id="cd16914">
    <property type="entry name" value="EcfT"/>
    <property type="match status" value="1"/>
</dbReference>
<feature type="transmembrane region" description="Helical" evidence="6">
    <location>
        <begin position="113"/>
        <end position="133"/>
    </location>
</feature>
<evidence type="ECO:0000256" key="1">
    <source>
        <dbReference type="ARBA" id="ARBA00004141"/>
    </source>
</evidence>
<evidence type="ECO:0000256" key="6">
    <source>
        <dbReference type="SAM" id="Phobius"/>
    </source>
</evidence>
<keyword evidence="2" id="KW-1003">Cell membrane</keyword>
<proteinExistence type="predicted"/>
<organism evidence="7 8">
    <name type="scientific">Citroniella saccharovorans</name>
    <dbReference type="NCBI Taxonomy" id="2053367"/>
    <lineage>
        <taxon>Bacteria</taxon>
        <taxon>Bacillati</taxon>
        <taxon>Bacillota</taxon>
        <taxon>Tissierellia</taxon>
        <taxon>Tissierellales</taxon>
        <taxon>Peptoniphilaceae</taxon>
        <taxon>Citroniella</taxon>
    </lineage>
</organism>
<dbReference type="PANTHER" id="PTHR34857">
    <property type="entry name" value="SLL0384 PROTEIN"/>
    <property type="match status" value="1"/>
</dbReference>
<name>A0AAW9MZJ4_9FIRM</name>
<evidence type="ECO:0000313" key="7">
    <source>
        <dbReference type="EMBL" id="MEB3430067.1"/>
    </source>
</evidence>
<sequence>MFRDITIGQYINTFSRVHKMDPRIKILIVTLFMVTIFLLSSIFMYIPIIAFLILATYLSKLKPDYLLKGLKPLRFIIILTFVINVIFTPGEELFSVFIFSITREGLLRASFMAIRLVLLVVGTSILTLTTSPIELTGALEYIFSPLKRFGFPAHELAMMMTIALRFIPTLIEEADKIMKAQIARGADFESGNLIKKAKSMVPLLVPLFINSLRRASDLATAMESRCYHGGENKTRLNELKVDKFDYGATLFSVFIFALVVMADKSLNFKF</sequence>
<dbReference type="AlphaFoldDB" id="A0AAW9MZJ4"/>
<evidence type="ECO:0000256" key="2">
    <source>
        <dbReference type="ARBA" id="ARBA00022475"/>
    </source>
</evidence>
<comment type="subcellular location">
    <subcellularLocation>
        <location evidence="1">Membrane</location>
        <topology evidence="1">Multi-pass membrane protein</topology>
    </subcellularLocation>
</comment>
<keyword evidence="3 6" id="KW-0812">Transmembrane</keyword>
<keyword evidence="5 6" id="KW-0472">Membrane</keyword>
<feature type="transmembrane region" description="Helical" evidence="6">
    <location>
        <begin position="26"/>
        <end position="55"/>
    </location>
</feature>
<dbReference type="EMBL" id="JAYKOT010000003">
    <property type="protein sequence ID" value="MEB3430067.1"/>
    <property type="molecule type" value="Genomic_DNA"/>
</dbReference>
<dbReference type="Pfam" id="PF02361">
    <property type="entry name" value="CbiQ"/>
    <property type="match status" value="1"/>
</dbReference>
<protein>
    <submittedName>
        <fullName evidence="7">Energy-coupling factor transporter transmembrane component T</fullName>
    </submittedName>
</protein>
<evidence type="ECO:0000256" key="3">
    <source>
        <dbReference type="ARBA" id="ARBA00022692"/>
    </source>
</evidence>
<keyword evidence="4 6" id="KW-1133">Transmembrane helix</keyword>
<feature type="transmembrane region" description="Helical" evidence="6">
    <location>
        <begin position="244"/>
        <end position="262"/>
    </location>
</feature>
<reference evidence="7 8" key="1">
    <citation type="submission" date="2024-01" db="EMBL/GenBank/DDBJ databases">
        <title>Complete genome sequence of Citroniella saccharovorans strain M6.X9, isolated from human fecal sample.</title>
        <authorList>
            <person name="Cheng G."/>
            <person name="Westerholm M."/>
            <person name="Schnurer A."/>
        </authorList>
    </citation>
    <scope>NUCLEOTIDE SEQUENCE [LARGE SCALE GENOMIC DNA]</scope>
    <source>
        <strain evidence="7 8">DSM 29873</strain>
    </source>
</reference>
<dbReference type="PANTHER" id="PTHR34857:SF2">
    <property type="entry name" value="SLL0384 PROTEIN"/>
    <property type="match status" value="1"/>
</dbReference>
<dbReference type="Proteomes" id="UP001357733">
    <property type="component" value="Unassembled WGS sequence"/>
</dbReference>